<dbReference type="KEGG" id="nue:C5F50_09975"/>
<accession>A0A7D5R3V1</accession>
<evidence type="ECO:0000313" key="1">
    <source>
        <dbReference type="EMBL" id="QLH07360.1"/>
    </source>
</evidence>
<reference evidence="1 2" key="1">
    <citation type="submission" date="2018-02" db="EMBL/GenBank/DDBJ databases">
        <title>Complete genome of Nitrosopumilus ureaphilus PS0.</title>
        <authorList>
            <person name="Qin W."/>
            <person name="Zheng Y."/>
            <person name="Stahl D.A."/>
        </authorList>
    </citation>
    <scope>NUCLEOTIDE SEQUENCE [LARGE SCALE GENOMIC DNA]</scope>
    <source>
        <strain evidence="1 2">PS0</strain>
    </source>
</reference>
<sequence length="59" mass="7207">MIFSFFIIHFLQFHTSYKMMKFEPTHVKTLEKHHEIAKKENLSLCFNLFEECIISIKQE</sequence>
<dbReference type="AlphaFoldDB" id="A0A7D5R3V1"/>
<organism evidence="1 2">
    <name type="scientific">Nitrosopumilus ureiphilus</name>
    <dbReference type="NCBI Taxonomy" id="1470067"/>
    <lineage>
        <taxon>Archaea</taxon>
        <taxon>Nitrososphaerota</taxon>
        <taxon>Nitrososphaeria</taxon>
        <taxon>Nitrosopumilales</taxon>
        <taxon>Nitrosopumilaceae</taxon>
        <taxon>Nitrosopumilus</taxon>
    </lineage>
</organism>
<dbReference type="EMBL" id="CP026995">
    <property type="protein sequence ID" value="QLH07360.1"/>
    <property type="molecule type" value="Genomic_DNA"/>
</dbReference>
<keyword evidence="2" id="KW-1185">Reference proteome</keyword>
<dbReference type="Proteomes" id="UP000509478">
    <property type="component" value="Chromosome"/>
</dbReference>
<protein>
    <submittedName>
        <fullName evidence="1">Uncharacterized protein</fullName>
    </submittedName>
</protein>
<evidence type="ECO:0000313" key="2">
    <source>
        <dbReference type="Proteomes" id="UP000509478"/>
    </source>
</evidence>
<name>A0A7D5R3V1_9ARCH</name>
<gene>
    <name evidence="1" type="ORF">C5F50_09975</name>
</gene>
<proteinExistence type="predicted"/>